<evidence type="ECO:0008006" key="4">
    <source>
        <dbReference type="Google" id="ProtNLM"/>
    </source>
</evidence>
<comment type="caution">
    <text evidence="2">The sequence shown here is derived from an EMBL/GenBank/DDBJ whole genome shotgun (WGS) entry which is preliminary data.</text>
</comment>
<organism evidence="2 3">
    <name type="scientific">Chionoecetes opilio</name>
    <name type="common">Atlantic snow crab</name>
    <name type="synonym">Cancer opilio</name>
    <dbReference type="NCBI Taxonomy" id="41210"/>
    <lineage>
        <taxon>Eukaryota</taxon>
        <taxon>Metazoa</taxon>
        <taxon>Ecdysozoa</taxon>
        <taxon>Arthropoda</taxon>
        <taxon>Crustacea</taxon>
        <taxon>Multicrustacea</taxon>
        <taxon>Malacostraca</taxon>
        <taxon>Eumalacostraca</taxon>
        <taxon>Eucarida</taxon>
        <taxon>Decapoda</taxon>
        <taxon>Pleocyemata</taxon>
        <taxon>Brachyura</taxon>
        <taxon>Eubrachyura</taxon>
        <taxon>Majoidea</taxon>
        <taxon>Majidae</taxon>
        <taxon>Chionoecetes</taxon>
    </lineage>
</organism>
<feature type="region of interest" description="Disordered" evidence="1">
    <location>
        <begin position="66"/>
        <end position="85"/>
    </location>
</feature>
<feature type="compositionally biased region" description="Basic and acidic residues" evidence="1">
    <location>
        <begin position="7"/>
        <end position="20"/>
    </location>
</feature>
<evidence type="ECO:0000256" key="1">
    <source>
        <dbReference type="SAM" id="MobiDB-lite"/>
    </source>
</evidence>
<dbReference type="Proteomes" id="UP000770661">
    <property type="component" value="Unassembled WGS sequence"/>
</dbReference>
<name>A0A8J4XVP1_CHIOP</name>
<evidence type="ECO:0000313" key="2">
    <source>
        <dbReference type="EMBL" id="KAG0714493.1"/>
    </source>
</evidence>
<dbReference type="AlphaFoldDB" id="A0A8J4XVP1"/>
<protein>
    <recommendedName>
        <fullName evidence="4">No apical meristem-associated C-terminal domain-containing protein</fullName>
    </recommendedName>
</protein>
<sequence>MTKFSRAKKDYTHQKAERAKTGGGPPPAPVDPVSAAVLPLLEDELEPLHNTFDYDQTYHDQAVTEDADDGSMTLPEPFLQETSNSAGVTYTVTCNIDDDDDGPIETSNATTATPIRQGPAIKKRKLSTEKEEALRLTAERSQLLRTMDMEVHQKRLELLEHEKMLKTEQLEQEKMLKTEHFRSLQELQDLQKKCLLEYHEKIMARLQ</sequence>
<dbReference type="EMBL" id="JACEEZ010020494">
    <property type="protein sequence ID" value="KAG0714493.1"/>
    <property type="molecule type" value="Genomic_DNA"/>
</dbReference>
<dbReference type="OrthoDB" id="6381554at2759"/>
<proteinExistence type="predicted"/>
<feature type="region of interest" description="Disordered" evidence="1">
    <location>
        <begin position="1"/>
        <end position="34"/>
    </location>
</feature>
<keyword evidence="3" id="KW-1185">Reference proteome</keyword>
<reference evidence="2" key="1">
    <citation type="submission" date="2020-07" db="EMBL/GenBank/DDBJ databases">
        <title>The High-quality genome of the commercially important snow crab, Chionoecetes opilio.</title>
        <authorList>
            <person name="Jeong J.-H."/>
            <person name="Ryu S."/>
        </authorList>
    </citation>
    <scope>NUCLEOTIDE SEQUENCE</scope>
    <source>
        <strain evidence="2">MADBK_172401_WGS</strain>
        <tissue evidence="2">Digestive gland</tissue>
    </source>
</reference>
<gene>
    <name evidence="2" type="ORF">GWK47_001566</name>
</gene>
<accession>A0A8J4XVP1</accession>
<evidence type="ECO:0000313" key="3">
    <source>
        <dbReference type="Proteomes" id="UP000770661"/>
    </source>
</evidence>